<dbReference type="InterPro" id="IPR011629">
    <property type="entry name" value="CobW-like_C"/>
</dbReference>
<dbReference type="Gene3D" id="3.40.50.300">
    <property type="entry name" value="P-loop containing nucleotide triphosphate hydrolases"/>
    <property type="match status" value="1"/>
</dbReference>
<evidence type="ECO:0000313" key="3">
    <source>
        <dbReference type="Proteomes" id="UP001500368"/>
    </source>
</evidence>
<organism evidence="2 3">
    <name type="scientific">Nesterenkonia rhizosphaerae</name>
    <dbReference type="NCBI Taxonomy" id="1348272"/>
    <lineage>
        <taxon>Bacteria</taxon>
        <taxon>Bacillati</taxon>
        <taxon>Actinomycetota</taxon>
        <taxon>Actinomycetes</taxon>
        <taxon>Micrococcales</taxon>
        <taxon>Micrococcaceae</taxon>
        <taxon>Nesterenkonia</taxon>
    </lineage>
</organism>
<dbReference type="InterPro" id="IPR051927">
    <property type="entry name" value="Zn_Chap_cDPG_Synth"/>
</dbReference>
<dbReference type="SUPFAM" id="SSF90002">
    <property type="entry name" value="Hypothetical protein YjiA, C-terminal domain"/>
    <property type="match status" value="1"/>
</dbReference>
<dbReference type="PANTHER" id="PTHR43603">
    <property type="entry name" value="COBW DOMAIN-CONTAINING PROTEIN DDB_G0274527"/>
    <property type="match status" value="1"/>
</dbReference>
<dbReference type="Pfam" id="PF07683">
    <property type="entry name" value="CobW_C"/>
    <property type="match status" value="1"/>
</dbReference>
<gene>
    <name evidence="2" type="ORF">GCM10025790_02730</name>
</gene>
<comment type="caution">
    <text evidence="2">The sequence shown here is derived from an EMBL/GenBank/DDBJ whole genome shotgun (WGS) entry which is preliminary data.</text>
</comment>
<keyword evidence="3" id="KW-1185">Reference proteome</keyword>
<evidence type="ECO:0000313" key="2">
    <source>
        <dbReference type="EMBL" id="GAA4911726.1"/>
    </source>
</evidence>
<dbReference type="EMBL" id="BAABLW010000001">
    <property type="protein sequence ID" value="GAA4911726.1"/>
    <property type="molecule type" value="Genomic_DNA"/>
</dbReference>
<evidence type="ECO:0000259" key="1">
    <source>
        <dbReference type="SMART" id="SM00833"/>
    </source>
</evidence>
<dbReference type="RefSeq" id="WP_345476329.1">
    <property type="nucleotide sequence ID" value="NZ_BAABLW010000001.1"/>
</dbReference>
<name>A0ABP9FQK9_9MICC</name>
<sequence>MTDRPELVDVMVVVGACGPERHSYAQTVALRAGRQMLDAHRVAADPDATLRAVEAAALQAGDPGLVLEMPLHAAMMDVIGEFADPTGDTQLSEIICVVDAVHLLDDLHGEDYVVTAQQNRWDGRTGIERSTFMARAQLIVAQIEYASRVVLVNWGSVSRERLQVLAALIGHLAPTAAIVLHEGPELTSATVEGPYAQEQTRPGWVALLNGDFLPSLDHPAVSALRYEQPRAFHPARLKRLLDERVEKGVFGRLVRSNGFCRLSTRPHVTAHWEQVGEFISLMPLSFDHQISDPDEVLAFGQDLVFIGLDLDHEAFLRALDDAVLSDHELAAGPSLWSTFTDPFPGWTLSHDQ</sequence>
<dbReference type="Proteomes" id="UP001500368">
    <property type="component" value="Unassembled WGS sequence"/>
</dbReference>
<reference evidence="3" key="1">
    <citation type="journal article" date="2019" name="Int. J. Syst. Evol. Microbiol.">
        <title>The Global Catalogue of Microorganisms (GCM) 10K type strain sequencing project: providing services to taxonomists for standard genome sequencing and annotation.</title>
        <authorList>
            <consortium name="The Broad Institute Genomics Platform"/>
            <consortium name="The Broad Institute Genome Sequencing Center for Infectious Disease"/>
            <person name="Wu L."/>
            <person name="Ma J."/>
        </authorList>
    </citation>
    <scope>NUCLEOTIDE SEQUENCE [LARGE SCALE GENOMIC DNA]</scope>
    <source>
        <strain evidence="3">JCM 19129</strain>
    </source>
</reference>
<dbReference type="SMART" id="SM00833">
    <property type="entry name" value="CobW_C"/>
    <property type="match status" value="1"/>
</dbReference>
<accession>A0ABP9FQK9</accession>
<proteinExistence type="predicted"/>
<dbReference type="InterPro" id="IPR027417">
    <property type="entry name" value="P-loop_NTPase"/>
</dbReference>
<dbReference type="PANTHER" id="PTHR43603:SF1">
    <property type="entry name" value="ZINC-REGULATED GTPASE METALLOPROTEIN ACTIVATOR 1"/>
    <property type="match status" value="1"/>
</dbReference>
<feature type="domain" description="CobW C-terminal" evidence="1">
    <location>
        <begin position="221"/>
        <end position="323"/>
    </location>
</feature>
<protein>
    <recommendedName>
        <fullName evidence="1">CobW C-terminal domain-containing protein</fullName>
    </recommendedName>
</protein>